<name>A0A0A9AB26_ARUDO</name>
<accession>A0A0A9AB26</accession>
<reference evidence="1" key="1">
    <citation type="submission" date="2014-09" db="EMBL/GenBank/DDBJ databases">
        <authorList>
            <person name="Magalhaes I.L.F."/>
            <person name="Oliveira U."/>
            <person name="Santos F.R."/>
            <person name="Vidigal T.H.D.A."/>
            <person name="Brescovit A.D."/>
            <person name="Santos A.J."/>
        </authorList>
    </citation>
    <scope>NUCLEOTIDE SEQUENCE</scope>
    <source>
        <tissue evidence="1">Shoot tissue taken approximately 20 cm above the soil surface</tissue>
    </source>
</reference>
<reference evidence="1" key="2">
    <citation type="journal article" date="2015" name="Data Brief">
        <title>Shoot transcriptome of the giant reed, Arundo donax.</title>
        <authorList>
            <person name="Barrero R.A."/>
            <person name="Guerrero F.D."/>
            <person name="Moolhuijzen P."/>
            <person name="Goolsby J.A."/>
            <person name="Tidwell J."/>
            <person name="Bellgard S.E."/>
            <person name="Bellgard M.I."/>
        </authorList>
    </citation>
    <scope>NUCLEOTIDE SEQUENCE</scope>
    <source>
        <tissue evidence="1">Shoot tissue taken approximately 20 cm above the soil surface</tissue>
    </source>
</reference>
<evidence type="ECO:0000313" key="1">
    <source>
        <dbReference type="EMBL" id="JAD48296.1"/>
    </source>
</evidence>
<protein>
    <submittedName>
        <fullName evidence="1">Uncharacterized protein</fullName>
    </submittedName>
</protein>
<dbReference type="EMBL" id="GBRH01249599">
    <property type="protein sequence ID" value="JAD48296.1"/>
    <property type="molecule type" value="Transcribed_RNA"/>
</dbReference>
<dbReference type="AlphaFoldDB" id="A0A0A9AB26"/>
<sequence length="26" mass="3044">MIENIVELGSFKQLVSKAYFLFDHTI</sequence>
<proteinExistence type="predicted"/>
<organism evidence="1">
    <name type="scientific">Arundo donax</name>
    <name type="common">Giant reed</name>
    <name type="synonym">Donax arundinaceus</name>
    <dbReference type="NCBI Taxonomy" id="35708"/>
    <lineage>
        <taxon>Eukaryota</taxon>
        <taxon>Viridiplantae</taxon>
        <taxon>Streptophyta</taxon>
        <taxon>Embryophyta</taxon>
        <taxon>Tracheophyta</taxon>
        <taxon>Spermatophyta</taxon>
        <taxon>Magnoliopsida</taxon>
        <taxon>Liliopsida</taxon>
        <taxon>Poales</taxon>
        <taxon>Poaceae</taxon>
        <taxon>PACMAD clade</taxon>
        <taxon>Arundinoideae</taxon>
        <taxon>Arundineae</taxon>
        <taxon>Arundo</taxon>
    </lineage>
</organism>